<sequence>MGRRGSLRCLVVSVRLPHGCLGYVETFGIQPAFAAWCPRDHQHIPQPGPVGVLGRLIAWLEPQCCLGSGATRNCDGGLCLLGVNFALLSDH</sequence>
<dbReference type="EMBL" id="JAWZYT010001766">
    <property type="protein sequence ID" value="KAK4309327.1"/>
    <property type="molecule type" value="Genomic_DNA"/>
</dbReference>
<evidence type="ECO:0008006" key="4">
    <source>
        <dbReference type="Google" id="ProtNLM"/>
    </source>
</evidence>
<protein>
    <recommendedName>
        <fullName evidence="4">Secreted protein</fullName>
    </recommendedName>
</protein>
<proteinExistence type="predicted"/>
<name>A0AAE1PLI5_9EUCA</name>
<feature type="signal peptide" evidence="1">
    <location>
        <begin position="1"/>
        <end position="22"/>
    </location>
</feature>
<keyword evidence="1" id="KW-0732">Signal</keyword>
<accession>A0AAE1PLI5</accession>
<reference evidence="2" key="1">
    <citation type="submission" date="2023-11" db="EMBL/GenBank/DDBJ databases">
        <title>Genome assemblies of two species of porcelain crab, Petrolisthes cinctipes and Petrolisthes manimaculis (Anomura: Porcellanidae).</title>
        <authorList>
            <person name="Angst P."/>
        </authorList>
    </citation>
    <scope>NUCLEOTIDE SEQUENCE</scope>
    <source>
        <strain evidence="2">PB745_02</strain>
        <tissue evidence="2">Gill</tissue>
    </source>
</reference>
<dbReference type="Proteomes" id="UP001292094">
    <property type="component" value="Unassembled WGS sequence"/>
</dbReference>
<organism evidence="2 3">
    <name type="scientific">Petrolisthes manimaculis</name>
    <dbReference type="NCBI Taxonomy" id="1843537"/>
    <lineage>
        <taxon>Eukaryota</taxon>
        <taxon>Metazoa</taxon>
        <taxon>Ecdysozoa</taxon>
        <taxon>Arthropoda</taxon>
        <taxon>Crustacea</taxon>
        <taxon>Multicrustacea</taxon>
        <taxon>Malacostraca</taxon>
        <taxon>Eumalacostraca</taxon>
        <taxon>Eucarida</taxon>
        <taxon>Decapoda</taxon>
        <taxon>Pleocyemata</taxon>
        <taxon>Anomura</taxon>
        <taxon>Galatheoidea</taxon>
        <taxon>Porcellanidae</taxon>
        <taxon>Petrolisthes</taxon>
    </lineage>
</organism>
<dbReference type="AlphaFoldDB" id="A0AAE1PLI5"/>
<evidence type="ECO:0000256" key="1">
    <source>
        <dbReference type="SAM" id="SignalP"/>
    </source>
</evidence>
<comment type="caution">
    <text evidence="2">The sequence shown here is derived from an EMBL/GenBank/DDBJ whole genome shotgun (WGS) entry which is preliminary data.</text>
</comment>
<keyword evidence="3" id="KW-1185">Reference proteome</keyword>
<evidence type="ECO:0000313" key="3">
    <source>
        <dbReference type="Proteomes" id="UP001292094"/>
    </source>
</evidence>
<gene>
    <name evidence="2" type="ORF">Pmani_019052</name>
</gene>
<feature type="chain" id="PRO_5042247858" description="Secreted protein" evidence="1">
    <location>
        <begin position="23"/>
        <end position="91"/>
    </location>
</feature>
<evidence type="ECO:0000313" key="2">
    <source>
        <dbReference type="EMBL" id="KAK4309327.1"/>
    </source>
</evidence>